<dbReference type="InterPro" id="IPR004839">
    <property type="entry name" value="Aminotransferase_I/II_large"/>
</dbReference>
<dbReference type="InterPro" id="IPR051326">
    <property type="entry name" value="Kynurenine-oxoglutarate_AT"/>
</dbReference>
<dbReference type="Proteomes" id="UP000310685">
    <property type="component" value="Unassembled WGS sequence"/>
</dbReference>
<feature type="compositionally biased region" description="Polar residues" evidence="9">
    <location>
        <begin position="1091"/>
        <end position="1116"/>
    </location>
</feature>
<feature type="compositionally biased region" description="Low complexity" evidence="9">
    <location>
        <begin position="1117"/>
        <end position="1134"/>
    </location>
</feature>
<dbReference type="GO" id="GO:0004672">
    <property type="term" value="F:protein kinase activity"/>
    <property type="evidence" value="ECO:0007669"/>
    <property type="project" value="InterPro"/>
</dbReference>
<gene>
    <name evidence="11" type="ORF">E3Q22_01984</name>
</gene>
<keyword evidence="3" id="KW-0032">Aminotransferase</keyword>
<feature type="domain" description="Protein kinase" evidence="10">
    <location>
        <begin position="566"/>
        <end position="818"/>
    </location>
</feature>
<evidence type="ECO:0000256" key="2">
    <source>
        <dbReference type="ARBA" id="ARBA00007441"/>
    </source>
</evidence>
<dbReference type="PROSITE" id="PS50011">
    <property type="entry name" value="PROTEIN_KINASE_DOM"/>
    <property type="match status" value="1"/>
</dbReference>
<keyword evidence="6 8" id="KW-0067">ATP-binding</keyword>
<dbReference type="InterPro" id="IPR011009">
    <property type="entry name" value="Kinase-like_dom_sf"/>
</dbReference>
<feature type="compositionally biased region" description="Basic residues" evidence="9">
    <location>
        <begin position="1419"/>
        <end position="1428"/>
    </location>
</feature>
<name>A0A4T0MB96_9BASI</name>
<evidence type="ECO:0000256" key="7">
    <source>
        <dbReference type="ARBA" id="ARBA00022898"/>
    </source>
</evidence>
<comment type="caution">
    <text evidence="11">The sequence shown here is derived from an EMBL/GenBank/DDBJ whole genome shotgun (WGS) entry which is preliminary data.</text>
</comment>
<keyword evidence="5 8" id="KW-0547">Nucleotide-binding</keyword>
<reference evidence="11 12" key="1">
    <citation type="submission" date="2019-03" db="EMBL/GenBank/DDBJ databases">
        <title>Sequencing 25 genomes of Wallemia mellicola.</title>
        <authorList>
            <person name="Gostincar C."/>
        </authorList>
    </citation>
    <scope>NUCLEOTIDE SEQUENCE [LARGE SCALE GENOMIC DNA]</scope>
    <source>
        <strain evidence="11 12">EXF-6152</strain>
    </source>
</reference>
<dbReference type="GO" id="GO:0005524">
    <property type="term" value="F:ATP binding"/>
    <property type="evidence" value="ECO:0007669"/>
    <property type="project" value="UniProtKB-UniRule"/>
</dbReference>
<dbReference type="PROSITE" id="PS00107">
    <property type="entry name" value="PROTEIN_KINASE_ATP"/>
    <property type="match status" value="1"/>
</dbReference>
<organism evidence="11 12">
    <name type="scientific">Wallemia mellicola</name>
    <dbReference type="NCBI Taxonomy" id="1708541"/>
    <lineage>
        <taxon>Eukaryota</taxon>
        <taxon>Fungi</taxon>
        <taxon>Dikarya</taxon>
        <taxon>Basidiomycota</taxon>
        <taxon>Wallemiomycotina</taxon>
        <taxon>Wallemiomycetes</taxon>
        <taxon>Wallemiales</taxon>
        <taxon>Wallemiaceae</taxon>
        <taxon>Wallemia</taxon>
    </lineage>
</organism>
<keyword evidence="4" id="KW-0808">Transferase</keyword>
<feature type="region of interest" description="Disordered" evidence="9">
    <location>
        <begin position="887"/>
        <end position="931"/>
    </location>
</feature>
<dbReference type="InterPro" id="IPR015421">
    <property type="entry name" value="PyrdxlP-dep_Trfase_major"/>
</dbReference>
<protein>
    <submittedName>
        <fullName evidence="11">Pkinase-domain-containing protein</fullName>
    </submittedName>
</protein>
<dbReference type="EMBL" id="SPRC01000017">
    <property type="protein sequence ID" value="TIB80299.1"/>
    <property type="molecule type" value="Genomic_DNA"/>
</dbReference>
<keyword evidence="11" id="KW-0418">Kinase</keyword>
<feature type="compositionally biased region" description="Basic and acidic residues" evidence="9">
    <location>
        <begin position="1404"/>
        <end position="1418"/>
    </location>
</feature>
<evidence type="ECO:0000256" key="4">
    <source>
        <dbReference type="ARBA" id="ARBA00022679"/>
    </source>
</evidence>
<proteinExistence type="inferred from homology"/>
<dbReference type="FunFam" id="3.40.640.10:FF:000024">
    <property type="entry name" value="Kynurenine--oxoglutarate transaminase 3"/>
    <property type="match status" value="1"/>
</dbReference>
<dbReference type="CDD" id="cd14003">
    <property type="entry name" value="STKc_AMPK-like"/>
    <property type="match status" value="1"/>
</dbReference>
<dbReference type="InterPro" id="IPR000719">
    <property type="entry name" value="Prot_kinase_dom"/>
</dbReference>
<dbReference type="GO" id="GO:0005739">
    <property type="term" value="C:mitochondrion"/>
    <property type="evidence" value="ECO:0007669"/>
    <property type="project" value="TreeGrafter"/>
</dbReference>
<dbReference type="Gene3D" id="1.10.510.10">
    <property type="entry name" value="Transferase(Phosphotransferase) domain 1"/>
    <property type="match status" value="1"/>
</dbReference>
<dbReference type="InterPro" id="IPR008271">
    <property type="entry name" value="Ser/Thr_kinase_AS"/>
</dbReference>
<evidence type="ECO:0000256" key="5">
    <source>
        <dbReference type="ARBA" id="ARBA00022741"/>
    </source>
</evidence>
<dbReference type="InterPro" id="IPR004838">
    <property type="entry name" value="NHTrfase_class1_PyrdxlP-BS"/>
</dbReference>
<dbReference type="InterPro" id="IPR015424">
    <property type="entry name" value="PyrdxlP-dep_Trfase"/>
</dbReference>
<feature type="compositionally biased region" description="Polar residues" evidence="9">
    <location>
        <begin position="908"/>
        <end position="918"/>
    </location>
</feature>
<dbReference type="InterPro" id="IPR019194">
    <property type="entry name" value="Tscrpt_elong_fac_Eaf_N"/>
</dbReference>
<feature type="binding site" evidence="8">
    <location>
        <position position="596"/>
    </location>
    <ligand>
        <name>ATP</name>
        <dbReference type="ChEBI" id="CHEBI:30616"/>
    </ligand>
</feature>
<evidence type="ECO:0000256" key="6">
    <source>
        <dbReference type="ARBA" id="ARBA00022840"/>
    </source>
</evidence>
<evidence type="ECO:0000256" key="3">
    <source>
        <dbReference type="ARBA" id="ARBA00022576"/>
    </source>
</evidence>
<dbReference type="InterPro" id="IPR015422">
    <property type="entry name" value="PyrdxlP-dep_Trfase_small"/>
</dbReference>
<dbReference type="Gene3D" id="3.90.1150.10">
    <property type="entry name" value="Aspartate Aminotransferase, domain 1"/>
    <property type="match status" value="1"/>
</dbReference>
<dbReference type="SMART" id="SM00220">
    <property type="entry name" value="S_TKc"/>
    <property type="match status" value="1"/>
</dbReference>
<dbReference type="GO" id="GO:0030170">
    <property type="term" value="F:pyridoxal phosphate binding"/>
    <property type="evidence" value="ECO:0007669"/>
    <property type="project" value="InterPro"/>
</dbReference>
<dbReference type="PANTHER" id="PTHR43807:SF20">
    <property type="entry name" value="FI04487P"/>
    <property type="match status" value="1"/>
</dbReference>
<dbReference type="PROSITE" id="PS00108">
    <property type="entry name" value="PROTEIN_KINASE_ST"/>
    <property type="match status" value="1"/>
</dbReference>
<dbReference type="Pfam" id="PF00069">
    <property type="entry name" value="Pkinase"/>
    <property type="match status" value="1"/>
</dbReference>
<feature type="compositionally biased region" description="Basic residues" evidence="9">
    <location>
        <begin position="1234"/>
        <end position="1245"/>
    </location>
</feature>
<sequence>MTTQWPANGKVEFGKEGVDLYNFTTKPNNLTEKNVKVTREDDKLRLDQTDDSGQTYSYTGRKQDENEYNYVMIYDTDSKKLSIEPINGQYSLQQLEDVDEFLDKELLDGFQDISDDDQEVESNTLPEGAASNQNTQPMSLNAFLGNDNIQPTVSKSTSKGVINEIHSVMPKTSLSLGQGFMSWKPPNYIRSALNNSINEDTSVHHYSHPKGRPRLRNALSEHFSPEFTCLNGRKLDTESEIIVTAGANEGIYSILAAFLEQDDEVILFEPAFDQYMPNVRYNGGKEVYVPIRFHGDPTKNSTGDDWKIDINELRAAITPKTKAMIFNTPHNPIGKVFNEQELNEIAQVAIDNNLLVISDEVYDCLTFDGSKHLKIANIPGMWERTLTVGSAGKSFAATGWRVGWVLGHPELIKATLAATVRIVFCVNSTAQEGAAIGLEQSKEQNFFDNQREEYEVRRDTLTKHLDSIGLPYTKPSGSYFILADISKVDFPEDYPFPDYIKSRTRDFRFAWWLAHEFGVVTIPPSDFYGEENQKLGYNNKKAQLAQAYQSLTTDLTSPVLRTIGNYTLGRTLGSGSYGIVRLSTHRLVKGARVAVKSVSKTHNQLSALVRELHHYRRLSHPHIAQLLEIVATEKDIHLVTELCDGGELFDYLVDKGRLSDTETRRVFGQLMLALHYLHSNGVVHRDLKLENILLDKDGNVKLGDFGFAREFDDGPGNLMSTWCGTTAYASPEMLRGEKYSGKETDIWSAGIILYALLTGGLPFDDDDEDVMKELVLKGEYYNPSDFLSPDACDLISSILQQKPSDRLTIEQILAHPFFTRFPSQQFPLTTLHEKLEEHNNSYDEKQVADALEEEEFEQDLDPNDEPPRRLVPASKSVESLLSIKRRSNGSFKQRSSMNRTFSNEKESGASTPPIQRTPSRTKRRSVSSTMTELPNLTPVASRIPSTTSLRDHFKAGLASASTEELDMYPQEPNYLELCKAVLAQPFEEEWERVLLQSLSEIGFDTGQIKHSVINHACDAAGGLWWLIRKQNIERREQLSRIEEEGALERRDSEAEYLMMKDTRKQKENVRMNEQRADFSKKSLLDLSESSHTGQSSSNTAPTVQVEASTSSLQLPNTSAPSSPSKTKSRSSSISMLQRATTALSGGVLPRKKSEDHSLNDETVTPPPNHQSLTADPRTSSSSLNQSSPVKTLNESKNESKDSFVSSPNKSVSKDNNKKNLFNTFRTWFTDDKREKRKSKTTKQHPKGASSLSDASYVQVRRHIRAPSSPLPLTSKKHSRSISATSSMEEDKQVFGLGLKDSDTIVPQKTYFLASKRTAAFAPPPPINVKSPVMKSFGNLKASKFDYSKASPTKISTNFNPTESTLEDALEWVDEDDFAGGIGQGEASAFIGEFEAGIQEDDDFLTEHSDNDNEIEGVKKLRKKSKGKRKNDDKSDNNTETLSEFKFPSSTPPTSAQGPNQSNTNHQKWRPSVTTAAVIEEDEEDA</sequence>
<dbReference type="Pfam" id="PF09816">
    <property type="entry name" value="EAF"/>
    <property type="match status" value="1"/>
</dbReference>
<dbReference type="PANTHER" id="PTHR43807">
    <property type="entry name" value="FI04487P"/>
    <property type="match status" value="1"/>
</dbReference>
<dbReference type="GO" id="GO:0016212">
    <property type="term" value="F:kynurenine-oxoglutarate transaminase activity"/>
    <property type="evidence" value="ECO:0007669"/>
    <property type="project" value="TreeGrafter"/>
</dbReference>
<dbReference type="PROSITE" id="PS00105">
    <property type="entry name" value="AA_TRANSFER_CLASS_1"/>
    <property type="match status" value="1"/>
</dbReference>
<evidence type="ECO:0000256" key="9">
    <source>
        <dbReference type="SAM" id="MobiDB-lite"/>
    </source>
</evidence>
<dbReference type="SUPFAM" id="SSF56112">
    <property type="entry name" value="Protein kinase-like (PK-like)"/>
    <property type="match status" value="1"/>
</dbReference>
<keyword evidence="7" id="KW-0663">Pyridoxal phosphate</keyword>
<dbReference type="SUPFAM" id="SSF53383">
    <property type="entry name" value="PLP-dependent transferases"/>
    <property type="match status" value="1"/>
</dbReference>
<accession>A0A4T0MB96</accession>
<evidence type="ECO:0000256" key="1">
    <source>
        <dbReference type="ARBA" id="ARBA00001933"/>
    </source>
</evidence>
<dbReference type="InterPro" id="IPR017441">
    <property type="entry name" value="Protein_kinase_ATP_BS"/>
</dbReference>
<feature type="compositionally biased region" description="Polar residues" evidence="9">
    <location>
        <begin position="121"/>
        <end position="139"/>
    </location>
</feature>
<feature type="compositionally biased region" description="Polar residues" evidence="9">
    <location>
        <begin position="1447"/>
        <end position="1465"/>
    </location>
</feature>
<dbReference type="CDD" id="cd00609">
    <property type="entry name" value="AAT_like"/>
    <property type="match status" value="1"/>
</dbReference>
<evidence type="ECO:0000313" key="12">
    <source>
        <dbReference type="Proteomes" id="UP000310685"/>
    </source>
</evidence>
<feature type="compositionally biased region" description="Polar residues" evidence="9">
    <location>
        <begin position="1169"/>
        <end position="1192"/>
    </location>
</feature>
<dbReference type="Gene3D" id="3.40.640.10">
    <property type="entry name" value="Type I PLP-dependent aspartate aminotransferase-like (Major domain)"/>
    <property type="match status" value="1"/>
</dbReference>
<feature type="region of interest" description="Disordered" evidence="9">
    <location>
        <begin position="1231"/>
        <end position="1286"/>
    </location>
</feature>
<comment type="similarity">
    <text evidence="2">Belongs to the class-I pyridoxal-phosphate-dependent aminotransferase family.</text>
</comment>
<comment type="cofactor">
    <cofactor evidence="1">
        <name>pyridoxal 5'-phosphate</name>
        <dbReference type="ChEBI" id="CHEBI:597326"/>
    </cofactor>
</comment>
<feature type="region of interest" description="Disordered" evidence="9">
    <location>
        <begin position="1085"/>
        <end position="1216"/>
    </location>
</feature>
<feature type="region of interest" description="Disordered" evidence="9">
    <location>
        <begin position="1399"/>
        <end position="1485"/>
    </location>
</feature>
<feature type="region of interest" description="Disordered" evidence="9">
    <location>
        <begin position="118"/>
        <end position="147"/>
    </location>
</feature>
<evidence type="ECO:0000259" key="10">
    <source>
        <dbReference type="PROSITE" id="PS50011"/>
    </source>
</evidence>
<evidence type="ECO:0000256" key="8">
    <source>
        <dbReference type="PROSITE-ProRule" id="PRU10141"/>
    </source>
</evidence>
<evidence type="ECO:0000313" key="11">
    <source>
        <dbReference type="EMBL" id="TIB80299.1"/>
    </source>
</evidence>
<dbReference type="Pfam" id="PF00155">
    <property type="entry name" value="Aminotran_1_2"/>
    <property type="match status" value="1"/>
</dbReference>
<dbReference type="FunFam" id="1.10.510.10:FF:000571">
    <property type="entry name" value="Maternal embryonic leucine zipper kinase"/>
    <property type="match status" value="1"/>
</dbReference>
<feature type="compositionally biased region" description="Polar residues" evidence="9">
    <location>
        <begin position="888"/>
        <end position="901"/>
    </location>
</feature>